<dbReference type="AlphaFoldDB" id="A0A3B0VX42"/>
<keyword evidence="1" id="KW-0812">Transmembrane</keyword>
<evidence type="ECO:0000313" key="2">
    <source>
        <dbReference type="EMBL" id="VAW36806.1"/>
    </source>
</evidence>
<keyword evidence="1" id="KW-1133">Transmembrane helix</keyword>
<sequence>MYKLKSNTGLRNRSSALRLDGESGRVKIKVVFWIVIILLAVYCAALVIPPYVSYKMLEYEVMGEAEVAHMYTDAQIESSILSKAAAWSIDIDKYDIEIVRDHEDIDISIDYAVSVVFFGRYERVFYYDIYVTRPLKET</sequence>
<evidence type="ECO:0000256" key="1">
    <source>
        <dbReference type="SAM" id="Phobius"/>
    </source>
</evidence>
<proteinExistence type="predicted"/>
<keyword evidence="1" id="KW-0472">Membrane</keyword>
<accession>A0A3B0VX42</accession>
<organism evidence="2">
    <name type="scientific">hydrothermal vent metagenome</name>
    <dbReference type="NCBI Taxonomy" id="652676"/>
    <lineage>
        <taxon>unclassified sequences</taxon>
        <taxon>metagenomes</taxon>
        <taxon>ecological metagenomes</taxon>
    </lineage>
</organism>
<feature type="transmembrane region" description="Helical" evidence="1">
    <location>
        <begin position="30"/>
        <end position="52"/>
    </location>
</feature>
<reference evidence="2" key="1">
    <citation type="submission" date="2018-06" db="EMBL/GenBank/DDBJ databases">
        <authorList>
            <person name="Zhirakovskaya E."/>
        </authorList>
    </citation>
    <scope>NUCLEOTIDE SEQUENCE</scope>
</reference>
<name>A0A3B0VX42_9ZZZZ</name>
<protein>
    <recommendedName>
        <fullName evidence="3">DUF4845 domain-containing protein</fullName>
    </recommendedName>
</protein>
<evidence type="ECO:0008006" key="3">
    <source>
        <dbReference type="Google" id="ProtNLM"/>
    </source>
</evidence>
<gene>
    <name evidence="2" type="ORF">MNBD_DELTA02-809</name>
</gene>
<dbReference type="EMBL" id="UOEZ01000044">
    <property type="protein sequence ID" value="VAW36806.1"/>
    <property type="molecule type" value="Genomic_DNA"/>
</dbReference>